<evidence type="ECO:0000256" key="7">
    <source>
        <dbReference type="ARBA" id="ARBA00038093"/>
    </source>
</evidence>
<evidence type="ECO:0000313" key="9">
    <source>
        <dbReference type="EMBL" id="OGL86712.1"/>
    </source>
</evidence>
<evidence type="ECO:0000256" key="6">
    <source>
        <dbReference type="ARBA" id="ARBA00022842"/>
    </source>
</evidence>
<dbReference type="InterPro" id="IPR050556">
    <property type="entry name" value="Type_II_TA_system_RNase"/>
</dbReference>
<dbReference type="EMBL" id="MGEQ01000007">
    <property type="protein sequence ID" value="OGL86712.1"/>
    <property type="molecule type" value="Genomic_DNA"/>
</dbReference>
<dbReference type="Gene3D" id="3.40.50.1010">
    <property type="entry name" value="5'-nuclease"/>
    <property type="match status" value="1"/>
</dbReference>
<evidence type="ECO:0000256" key="5">
    <source>
        <dbReference type="ARBA" id="ARBA00022801"/>
    </source>
</evidence>
<proteinExistence type="inferred from homology"/>
<dbReference type="GO" id="GO:0004518">
    <property type="term" value="F:nuclease activity"/>
    <property type="evidence" value="ECO:0007669"/>
    <property type="project" value="UniProtKB-KW"/>
</dbReference>
<name>A0A1F7V825_9BACT</name>
<reference evidence="9 10" key="1">
    <citation type="journal article" date="2016" name="Nat. Commun.">
        <title>Thousands of microbial genomes shed light on interconnected biogeochemical processes in an aquifer system.</title>
        <authorList>
            <person name="Anantharaman K."/>
            <person name="Brown C.T."/>
            <person name="Hug L.A."/>
            <person name="Sharon I."/>
            <person name="Castelle C.J."/>
            <person name="Probst A.J."/>
            <person name="Thomas B.C."/>
            <person name="Singh A."/>
            <person name="Wilkins M.J."/>
            <person name="Karaoz U."/>
            <person name="Brodie E.L."/>
            <person name="Williams K.H."/>
            <person name="Hubbard S.S."/>
            <person name="Banfield J.F."/>
        </authorList>
    </citation>
    <scope>NUCLEOTIDE SEQUENCE [LARGE SCALE GENOMIC DNA]</scope>
</reference>
<keyword evidence="4" id="KW-0479">Metal-binding</keyword>
<accession>A0A1F7V825</accession>
<dbReference type="PANTHER" id="PTHR33653">
    <property type="entry name" value="RIBONUCLEASE VAPC2"/>
    <property type="match status" value="1"/>
</dbReference>
<comment type="similarity">
    <text evidence="7">Belongs to the PINc/VapC protein family.</text>
</comment>
<gene>
    <name evidence="9" type="ORF">A3I41_05270</name>
</gene>
<keyword evidence="6" id="KW-0460">Magnesium</keyword>
<evidence type="ECO:0000256" key="3">
    <source>
        <dbReference type="ARBA" id="ARBA00022722"/>
    </source>
</evidence>
<comment type="caution">
    <text evidence="9">The sequence shown here is derived from an EMBL/GenBank/DDBJ whole genome shotgun (WGS) entry which is preliminary data.</text>
</comment>
<dbReference type="Pfam" id="PF01850">
    <property type="entry name" value="PIN"/>
    <property type="match status" value="1"/>
</dbReference>
<evidence type="ECO:0000313" key="10">
    <source>
        <dbReference type="Proteomes" id="UP000176593"/>
    </source>
</evidence>
<dbReference type="GO" id="GO:0016787">
    <property type="term" value="F:hydrolase activity"/>
    <property type="evidence" value="ECO:0007669"/>
    <property type="project" value="UniProtKB-KW"/>
</dbReference>
<feature type="domain" description="PIN" evidence="8">
    <location>
        <begin position="4"/>
        <end position="113"/>
    </location>
</feature>
<dbReference type="InterPro" id="IPR002716">
    <property type="entry name" value="PIN_dom"/>
</dbReference>
<evidence type="ECO:0000256" key="4">
    <source>
        <dbReference type="ARBA" id="ARBA00022723"/>
    </source>
</evidence>
<dbReference type="PANTHER" id="PTHR33653:SF1">
    <property type="entry name" value="RIBONUCLEASE VAPC2"/>
    <property type="match status" value="1"/>
</dbReference>
<keyword evidence="2" id="KW-1277">Toxin-antitoxin system</keyword>
<keyword evidence="3" id="KW-0540">Nuclease</keyword>
<evidence type="ECO:0000256" key="2">
    <source>
        <dbReference type="ARBA" id="ARBA00022649"/>
    </source>
</evidence>
<evidence type="ECO:0000256" key="1">
    <source>
        <dbReference type="ARBA" id="ARBA00001946"/>
    </source>
</evidence>
<organism evidence="9 10">
    <name type="scientific">Candidatus Uhrbacteria bacterium RIFCSPLOWO2_02_FULL_48_18</name>
    <dbReference type="NCBI Taxonomy" id="1802408"/>
    <lineage>
        <taxon>Bacteria</taxon>
        <taxon>Candidatus Uhriibacteriota</taxon>
    </lineage>
</organism>
<dbReference type="InterPro" id="IPR029060">
    <property type="entry name" value="PIN-like_dom_sf"/>
</dbReference>
<dbReference type="GO" id="GO:0046872">
    <property type="term" value="F:metal ion binding"/>
    <property type="evidence" value="ECO:0007669"/>
    <property type="project" value="UniProtKB-KW"/>
</dbReference>
<dbReference type="AlphaFoldDB" id="A0A1F7V825"/>
<keyword evidence="5" id="KW-0378">Hydrolase</keyword>
<sequence>MMRVLLDSNILIGVLNGLIDWDSSSASDLTFVSTMSVMEVFAFSGLSEQEKKTIDLMLGNVILTPVSYSIAKRAGELARTRRIGKADLLIAATALELGLPLMTRNVKDFKKIPGLKLI</sequence>
<dbReference type="SUPFAM" id="SSF88723">
    <property type="entry name" value="PIN domain-like"/>
    <property type="match status" value="1"/>
</dbReference>
<protein>
    <recommendedName>
        <fullName evidence="8">PIN domain-containing protein</fullName>
    </recommendedName>
</protein>
<evidence type="ECO:0000259" key="8">
    <source>
        <dbReference type="Pfam" id="PF01850"/>
    </source>
</evidence>
<comment type="cofactor">
    <cofactor evidence="1">
        <name>Mg(2+)</name>
        <dbReference type="ChEBI" id="CHEBI:18420"/>
    </cofactor>
</comment>
<dbReference type="Proteomes" id="UP000176593">
    <property type="component" value="Unassembled WGS sequence"/>
</dbReference>